<evidence type="ECO:0000256" key="1">
    <source>
        <dbReference type="SAM" id="Phobius"/>
    </source>
</evidence>
<dbReference type="InterPro" id="IPR052529">
    <property type="entry name" value="Bact_Transport_Assoc"/>
</dbReference>
<dbReference type="Proteomes" id="UP000742460">
    <property type="component" value="Unassembled WGS sequence"/>
</dbReference>
<keyword evidence="1" id="KW-0812">Transmembrane</keyword>
<keyword evidence="1" id="KW-1133">Transmembrane helix</keyword>
<proteinExistence type="predicted"/>
<sequence>FGLLALRLEKRPTLPPSAPLSTAPLSASERRALRAERAVAHAALSPAQRAYGEPATEAPPAGAAPTGLMRALSAVGQRSLTFYLFQSLLLAPLMAGWGLGLGPHVGTAASVGIAFSVWLLSLPLGAWMDSRGMRGPAEMLLRRMTYGTHDPRARS</sequence>
<feature type="transmembrane region" description="Helical" evidence="1">
    <location>
        <begin position="80"/>
        <end position="99"/>
    </location>
</feature>
<dbReference type="PANTHER" id="PTHR30590">
    <property type="entry name" value="INNER MEMBRANE PROTEIN"/>
    <property type="match status" value="1"/>
</dbReference>
<dbReference type="InterPro" id="IPR007349">
    <property type="entry name" value="DUF418"/>
</dbReference>
<feature type="non-terminal residue" evidence="3">
    <location>
        <position position="1"/>
    </location>
</feature>
<protein>
    <submittedName>
        <fullName evidence="3">DUF418 domain-containing protein</fullName>
    </submittedName>
</protein>
<reference evidence="3" key="2">
    <citation type="submission" date="2021-09" db="EMBL/GenBank/DDBJ databases">
        <authorList>
            <person name="Gilroy R."/>
        </authorList>
    </citation>
    <scope>NUCLEOTIDE SEQUENCE</scope>
    <source>
        <strain evidence="3">ChiGjej5B5-22894</strain>
    </source>
</reference>
<evidence type="ECO:0000259" key="2">
    <source>
        <dbReference type="Pfam" id="PF04235"/>
    </source>
</evidence>
<feature type="domain" description="DUF418" evidence="2">
    <location>
        <begin position="67"/>
        <end position="147"/>
    </location>
</feature>
<gene>
    <name evidence="3" type="ORF">K8V81_08140</name>
</gene>
<reference evidence="3" key="1">
    <citation type="journal article" date="2021" name="PeerJ">
        <title>Extensive microbial diversity within the chicken gut microbiome revealed by metagenomics and culture.</title>
        <authorList>
            <person name="Gilroy R."/>
            <person name="Ravi A."/>
            <person name="Getino M."/>
            <person name="Pursley I."/>
            <person name="Horton D.L."/>
            <person name="Alikhan N.F."/>
            <person name="Baker D."/>
            <person name="Gharbi K."/>
            <person name="Hall N."/>
            <person name="Watson M."/>
            <person name="Adriaenssens E.M."/>
            <person name="Foster-Nyarko E."/>
            <person name="Jarju S."/>
            <person name="Secka A."/>
            <person name="Antonio M."/>
            <person name="Oren A."/>
            <person name="Chaudhuri R.R."/>
            <person name="La Ragione R."/>
            <person name="Hildebrand F."/>
            <person name="Pallen M.J."/>
        </authorList>
    </citation>
    <scope>NUCLEOTIDE SEQUENCE</scope>
    <source>
        <strain evidence="3">ChiGjej5B5-22894</strain>
    </source>
</reference>
<accession>A0A921MWY5</accession>
<dbReference type="EMBL" id="DYUE01000187">
    <property type="protein sequence ID" value="HJG91682.1"/>
    <property type="molecule type" value="Genomic_DNA"/>
</dbReference>
<name>A0A921MWY5_9MICO</name>
<organism evidence="3 4">
    <name type="scientific">Brachybacterium massiliense</name>
    <dbReference type="NCBI Taxonomy" id="1755098"/>
    <lineage>
        <taxon>Bacteria</taxon>
        <taxon>Bacillati</taxon>
        <taxon>Actinomycetota</taxon>
        <taxon>Actinomycetes</taxon>
        <taxon>Micrococcales</taxon>
        <taxon>Dermabacteraceae</taxon>
        <taxon>Brachybacterium</taxon>
    </lineage>
</organism>
<feature type="transmembrane region" description="Helical" evidence="1">
    <location>
        <begin position="105"/>
        <end position="127"/>
    </location>
</feature>
<keyword evidence="1" id="KW-0472">Membrane</keyword>
<comment type="caution">
    <text evidence="3">The sequence shown here is derived from an EMBL/GenBank/DDBJ whole genome shotgun (WGS) entry which is preliminary data.</text>
</comment>
<dbReference type="Pfam" id="PF04235">
    <property type="entry name" value="DUF418"/>
    <property type="match status" value="1"/>
</dbReference>
<evidence type="ECO:0000313" key="4">
    <source>
        <dbReference type="Proteomes" id="UP000742460"/>
    </source>
</evidence>
<dbReference type="AlphaFoldDB" id="A0A921MWY5"/>
<dbReference type="PANTHER" id="PTHR30590:SF2">
    <property type="entry name" value="INNER MEMBRANE PROTEIN"/>
    <property type="match status" value="1"/>
</dbReference>
<evidence type="ECO:0000313" key="3">
    <source>
        <dbReference type="EMBL" id="HJG91682.1"/>
    </source>
</evidence>